<keyword evidence="1" id="KW-0472">Membrane</keyword>
<keyword evidence="1" id="KW-0812">Transmembrane</keyword>
<reference evidence="2" key="1">
    <citation type="journal article" date="2021" name="PeerJ">
        <title>Extensive microbial diversity within the chicken gut microbiome revealed by metagenomics and culture.</title>
        <authorList>
            <person name="Gilroy R."/>
            <person name="Ravi A."/>
            <person name="Getino M."/>
            <person name="Pursley I."/>
            <person name="Horton D.L."/>
            <person name="Alikhan N.F."/>
            <person name="Baker D."/>
            <person name="Gharbi K."/>
            <person name="Hall N."/>
            <person name="Watson M."/>
            <person name="Adriaenssens E.M."/>
            <person name="Foster-Nyarko E."/>
            <person name="Jarju S."/>
            <person name="Secka A."/>
            <person name="Antonio M."/>
            <person name="Oren A."/>
            <person name="Chaudhuri R.R."/>
            <person name="La Ragione R."/>
            <person name="Hildebrand F."/>
            <person name="Pallen M.J."/>
        </authorList>
    </citation>
    <scope>NUCLEOTIDE SEQUENCE</scope>
    <source>
        <strain evidence="2">687</strain>
    </source>
</reference>
<dbReference type="EMBL" id="JAHLFG010000025">
    <property type="protein sequence ID" value="MBU3826262.1"/>
    <property type="molecule type" value="Genomic_DNA"/>
</dbReference>
<evidence type="ECO:0000313" key="2">
    <source>
        <dbReference type="EMBL" id="MBU3826262.1"/>
    </source>
</evidence>
<keyword evidence="1" id="KW-1133">Transmembrane helix</keyword>
<dbReference type="AlphaFoldDB" id="A0A9E2NRM2"/>
<comment type="caution">
    <text evidence="2">The sequence shown here is derived from an EMBL/GenBank/DDBJ whole genome shotgun (WGS) entry which is preliminary data.</text>
</comment>
<proteinExistence type="predicted"/>
<reference evidence="2" key="2">
    <citation type="submission" date="2021-04" db="EMBL/GenBank/DDBJ databases">
        <authorList>
            <person name="Gilroy R."/>
        </authorList>
    </citation>
    <scope>NUCLEOTIDE SEQUENCE</scope>
    <source>
        <strain evidence="2">687</strain>
    </source>
</reference>
<gene>
    <name evidence="2" type="ORF">IAA31_02055</name>
</gene>
<evidence type="ECO:0000313" key="3">
    <source>
        <dbReference type="Proteomes" id="UP000824150"/>
    </source>
</evidence>
<sequence>MTISAAAIWCVLAIVLLGAEMMSGTFYLLVTAVACFAAAALAFLDMSLTAQLFAAGMVTLVGACFIFYLRHRLKKQYRENLDNLDKGQRVQVGKINADGSATVNYRGTTWTAVPASGTLSPGWWEIERADGPRLILARKL</sequence>
<feature type="transmembrane region" description="Helical" evidence="1">
    <location>
        <begin position="6"/>
        <end position="22"/>
    </location>
</feature>
<protein>
    <recommendedName>
        <fullName evidence="4">NfeD family protein</fullName>
    </recommendedName>
</protein>
<accession>A0A9E2NRM2</accession>
<evidence type="ECO:0000256" key="1">
    <source>
        <dbReference type="SAM" id="Phobius"/>
    </source>
</evidence>
<name>A0A9E2NRM2_9GAMM</name>
<feature type="transmembrane region" description="Helical" evidence="1">
    <location>
        <begin position="27"/>
        <end position="44"/>
    </location>
</feature>
<dbReference type="Proteomes" id="UP000824150">
    <property type="component" value="Unassembled WGS sequence"/>
</dbReference>
<organism evidence="2 3">
    <name type="scientific">Candidatus Anaerobiospirillum merdipullorum</name>
    <dbReference type="NCBI Taxonomy" id="2838450"/>
    <lineage>
        <taxon>Bacteria</taxon>
        <taxon>Pseudomonadati</taxon>
        <taxon>Pseudomonadota</taxon>
        <taxon>Gammaproteobacteria</taxon>
        <taxon>Aeromonadales</taxon>
        <taxon>Succinivibrionaceae</taxon>
        <taxon>Anaerobiospirillum</taxon>
    </lineage>
</organism>
<evidence type="ECO:0008006" key="4">
    <source>
        <dbReference type="Google" id="ProtNLM"/>
    </source>
</evidence>
<feature type="transmembrane region" description="Helical" evidence="1">
    <location>
        <begin position="50"/>
        <end position="69"/>
    </location>
</feature>